<reference evidence="5" key="1">
    <citation type="journal article" date="2012" name="Nature">
        <title>The tomato genome sequence provides insights into fleshy fruit evolution.</title>
        <authorList>
            <consortium name="Tomato Genome Consortium"/>
        </authorList>
    </citation>
    <scope>NUCLEOTIDE SEQUENCE [LARGE SCALE GENOMIC DNA]</scope>
    <source>
        <strain evidence="5">cv. Heinz 1706</strain>
    </source>
</reference>
<dbReference type="PANTHER" id="PTHR19923:SF0">
    <property type="entry name" value="PLEIOTROPIC REGULATOR 1"/>
    <property type="match status" value="1"/>
</dbReference>
<dbReference type="PANTHER" id="PTHR19923">
    <property type="entry name" value="WD40 REPEAT PROTEINPRL1/PRL2-RELATED"/>
    <property type="match status" value="1"/>
</dbReference>
<protein>
    <submittedName>
        <fullName evidence="5">Uncharacterized protein</fullName>
    </submittedName>
</protein>
<evidence type="ECO:0000313" key="6">
    <source>
        <dbReference type="Proteomes" id="UP000004994"/>
    </source>
</evidence>
<name>A0A3Q7IU05_SOLLC</name>
<dbReference type="SMART" id="SM00320">
    <property type="entry name" value="WD40"/>
    <property type="match status" value="3"/>
</dbReference>
<sequence length="163" mass="18644">MFSAGDDKQVTFWDLEQNKAIHSFHGHLHGVYCLAIHPTIYVFYTGSRDCVCRVWDIRTKTNIHVFSGHENTISSTMTLLSHPQVVVTSSHDSTMKLWDIRYGKTMETLTHHKKSIRVMARTKVQPGLSIDTDVAIYALTYDVTGTILITCEGDKTIKMWKQR</sequence>
<feature type="repeat" description="WD" evidence="4">
    <location>
        <begin position="24"/>
        <end position="65"/>
    </location>
</feature>
<keyword evidence="1 4" id="KW-0853">WD repeat</keyword>
<evidence type="ECO:0000256" key="2">
    <source>
        <dbReference type="ARBA" id="ARBA00022737"/>
    </source>
</evidence>
<evidence type="ECO:0000256" key="1">
    <source>
        <dbReference type="ARBA" id="ARBA00022574"/>
    </source>
</evidence>
<dbReference type="AlphaFoldDB" id="A0A3Q7IU05"/>
<dbReference type="InterPro" id="IPR001680">
    <property type="entry name" value="WD40_rpt"/>
</dbReference>
<keyword evidence="2" id="KW-0677">Repeat</keyword>
<dbReference type="Gene3D" id="2.130.10.10">
    <property type="entry name" value="YVTN repeat-like/Quinoprotein amine dehydrogenase"/>
    <property type="match status" value="1"/>
</dbReference>
<dbReference type="InParanoid" id="A0A3Q7IU05"/>
<feature type="repeat" description="WD" evidence="4">
    <location>
        <begin position="66"/>
        <end position="108"/>
    </location>
</feature>
<dbReference type="Pfam" id="PF00400">
    <property type="entry name" value="WD40"/>
    <property type="match status" value="3"/>
</dbReference>
<dbReference type="PROSITE" id="PS00678">
    <property type="entry name" value="WD_REPEATS_1"/>
    <property type="match status" value="2"/>
</dbReference>
<reference evidence="5" key="2">
    <citation type="submission" date="2019-01" db="UniProtKB">
        <authorList>
            <consortium name="EnsemblPlants"/>
        </authorList>
    </citation>
    <scope>IDENTIFICATION</scope>
    <source>
        <strain evidence="5">cv. Heinz 1706</strain>
    </source>
</reference>
<evidence type="ECO:0000313" key="5">
    <source>
        <dbReference type="EnsemblPlants" id="Solyc09g010620.1.1.1"/>
    </source>
</evidence>
<dbReference type="InterPro" id="IPR015943">
    <property type="entry name" value="WD40/YVTN_repeat-like_dom_sf"/>
</dbReference>
<evidence type="ECO:0000256" key="3">
    <source>
        <dbReference type="ARBA" id="ARBA00025726"/>
    </source>
</evidence>
<organism evidence="5">
    <name type="scientific">Solanum lycopersicum</name>
    <name type="common">Tomato</name>
    <name type="synonym">Lycopersicon esculentum</name>
    <dbReference type="NCBI Taxonomy" id="4081"/>
    <lineage>
        <taxon>Eukaryota</taxon>
        <taxon>Viridiplantae</taxon>
        <taxon>Streptophyta</taxon>
        <taxon>Embryophyta</taxon>
        <taxon>Tracheophyta</taxon>
        <taxon>Spermatophyta</taxon>
        <taxon>Magnoliopsida</taxon>
        <taxon>eudicotyledons</taxon>
        <taxon>Gunneridae</taxon>
        <taxon>Pentapetalae</taxon>
        <taxon>asterids</taxon>
        <taxon>lamiids</taxon>
        <taxon>Solanales</taxon>
        <taxon>Solanaceae</taxon>
        <taxon>Solanoideae</taxon>
        <taxon>Solaneae</taxon>
        <taxon>Solanum</taxon>
        <taxon>Solanum subgen. Lycopersicon</taxon>
    </lineage>
</organism>
<accession>A0A3Q7IU05</accession>
<dbReference type="STRING" id="4081.A0A3Q7IU05"/>
<feature type="repeat" description="WD" evidence="4">
    <location>
        <begin position="136"/>
        <end position="163"/>
    </location>
</feature>
<dbReference type="Proteomes" id="UP000004994">
    <property type="component" value="Chromosome 9"/>
</dbReference>
<dbReference type="PROSITE" id="PS50082">
    <property type="entry name" value="WD_REPEATS_2"/>
    <property type="match status" value="4"/>
</dbReference>
<dbReference type="PaxDb" id="4081-Solyc09g010620.1.1"/>
<dbReference type="SUPFAM" id="SSF50978">
    <property type="entry name" value="WD40 repeat-like"/>
    <property type="match status" value="1"/>
</dbReference>
<dbReference type="PROSITE" id="PS50294">
    <property type="entry name" value="WD_REPEATS_REGION"/>
    <property type="match status" value="2"/>
</dbReference>
<dbReference type="InterPro" id="IPR036322">
    <property type="entry name" value="WD40_repeat_dom_sf"/>
</dbReference>
<dbReference type="InterPro" id="IPR045241">
    <property type="entry name" value="Prp46/PLRG1-like"/>
</dbReference>
<keyword evidence="6" id="KW-1185">Reference proteome</keyword>
<dbReference type="Gramene" id="Solyc09g010620.1.1">
    <property type="protein sequence ID" value="Solyc09g010620.1.1.1"/>
    <property type="gene ID" value="Solyc09g010620.1"/>
</dbReference>
<dbReference type="GO" id="GO:0000398">
    <property type="term" value="P:mRNA splicing, via spliceosome"/>
    <property type="evidence" value="ECO:0007669"/>
    <property type="project" value="InterPro"/>
</dbReference>
<dbReference type="OMA" id="WDIHRER"/>
<dbReference type="PRINTS" id="PR00320">
    <property type="entry name" value="GPROTEINBRPT"/>
</dbReference>
<feature type="repeat" description="WD" evidence="4">
    <location>
        <begin position="1"/>
        <end position="23"/>
    </location>
</feature>
<proteinExistence type="inferred from homology"/>
<evidence type="ECO:0000256" key="4">
    <source>
        <dbReference type="PROSITE-ProRule" id="PRU00221"/>
    </source>
</evidence>
<dbReference type="InterPro" id="IPR020472">
    <property type="entry name" value="WD40_PAC1"/>
</dbReference>
<dbReference type="InterPro" id="IPR019775">
    <property type="entry name" value="WD40_repeat_CS"/>
</dbReference>
<dbReference type="EnsemblPlants" id="Solyc09g010620.1.1">
    <property type="protein sequence ID" value="Solyc09g010620.1.1.1"/>
    <property type="gene ID" value="Solyc09g010620.1"/>
</dbReference>
<dbReference type="SMR" id="A0A3Q7IU05"/>
<comment type="similarity">
    <text evidence="3">Belongs to the WD repeat PRL1/PRL2 family.</text>
</comment>